<dbReference type="SUPFAM" id="SSF140931">
    <property type="entry name" value="Fic-like"/>
    <property type="match status" value="1"/>
</dbReference>
<accession>A0ABY4L4Q1</accession>
<sequence>MNAVPTDPLLRIAELPEVAQAVDETRGLVDMLIGQRVLRRRGSDVSMEAALRGARASAVLEGADITLEQMRSGESEDPRVKGSLRVSGELGLLVETWSRAPRQVLARLHVLAAADAVGPAALGRPRHDGEEVTDPLGLGAPPSAAEVTARLSALSALLAARTEAPALVVGAVVHGELLALRPFGWGDGIVARAAERLTLLERGLDPNSLVPTQLGHEQRSAEYVSALRGYLTGTPEGVAGWVVHCARAVMDGARDSLATCEAIRRATTRS</sequence>
<keyword evidence="3" id="KW-1185">Reference proteome</keyword>
<dbReference type="InterPro" id="IPR036597">
    <property type="entry name" value="Fido-like_dom_sf"/>
</dbReference>
<dbReference type="RefSeq" id="WP_248591132.1">
    <property type="nucleotide sequence ID" value="NZ_BAABEB010000011.1"/>
</dbReference>
<dbReference type="InterPro" id="IPR003812">
    <property type="entry name" value="Fido"/>
</dbReference>
<evidence type="ECO:0000313" key="2">
    <source>
        <dbReference type="EMBL" id="UPT22627.1"/>
    </source>
</evidence>
<evidence type="ECO:0000313" key="3">
    <source>
        <dbReference type="Proteomes" id="UP000832041"/>
    </source>
</evidence>
<dbReference type="Gene3D" id="1.10.3290.10">
    <property type="entry name" value="Fido-like domain"/>
    <property type="match status" value="1"/>
</dbReference>
<name>A0ABY4L4Q1_THEAE</name>
<dbReference type="Proteomes" id="UP000832041">
    <property type="component" value="Chromosome"/>
</dbReference>
<dbReference type="PROSITE" id="PS51459">
    <property type="entry name" value="FIDO"/>
    <property type="match status" value="1"/>
</dbReference>
<evidence type="ECO:0000259" key="1">
    <source>
        <dbReference type="PROSITE" id="PS51459"/>
    </source>
</evidence>
<dbReference type="EMBL" id="CP051627">
    <property type="protein sequence ID" value="UPT22627.1"/>
    <property type="molecule type" value="Genomic_DNA"/>
</dbReference>
<protein>
    <submittedName>
        <fullName evidence="2">Oxidoreductase</fullName>
    </submittedName>
</protein>
<organism evidence="2 3">
    <name type="scientific">Thermobifida alba</name>
    <name type="common">Thermomonospora alba</name>
    <dbReference type="NCBI Taxonomy" id="53522"/>
    <lineage>
        <taxon>Bacteria</taxon>
        <taxon>Bacillati</taxon>
        <taxon>Actinomycetota</taxon>
        <taxon>Actinomycetes</taxon>
        <taxon>Streptosporangiales</taxon>
        <taxon>Nocardiopsidaceae</taxon>
        <taxon>Thermobifida</taxon>
    </lineage>
</organism>
<feature type="domain" description="Fido" evidence="1">
    <location>
        <begin position="100"/>
        <end position="244"/>
    </location>
</feature>
<reference evidence="2 3" key="1">
    <citation type="submission" date="2020-04" db="EMBL/GenBank/DDBJ databases">
        <title>Thermobifida alba genome sequencing and assembly.</title>
        <authorList>
            <person name="Luzics S."/>
            <person name="Horvath B."/>
            <person name="Nagy I."/>
            <person name="Toth A."/>
            <person name="Nagy I."/>
            <person name="Kukolya J."/>
        </authorList>
    </citation>
    <scope>NUCLEOTIDE SEQUENCE [LARGE SCALE GENOMIC DNA]</scope>
    <source>
        <strain evidence="2 3">DSM 43795</strain>
    </source>
</reference>
<gene>
    <name evidence="2" type="ORF">FOF52_18125</name>
</gene>
<proteinExistence type="predicted"/>